<feature type="region of interest" description="Disordered" evidence="1">
    <location>
        <begin position="232"/>
        <end position="281"/>
    </location>
</feature>
<comment type="caution">
    <text evidence="2">The sequence shown here is derived from an EMBL/GenBank/DDBJ whole genome shotgun (WGS) entry which is preliminary data.</text>
</comment>
<dbReference type="EMBL" id="QGNW01000233">
    <property type="protein sequence ID" value="RVW83052.1"/>
    <property type="molecule type" value="Genomic_DNA"/>
</dbReference>
<protein>
    <submittedName>
        <fullName evidence="2">Uncharacterized protein</fullName>
    </submittedName>
</protein>
<dbReference type="Proteomes" id="UP000288805">
    <property type="component" value="Unassembled WGS sequence"/>
</dbReference>
<accession>A0A438HF14</accession>
<evidence type="ECO:0000256" key="1">
    <source>
        <dbReference type="SAM" id="MobiDB-lite"/>
    </source>
</evidence>
<evidence type="ECO:0000313" key="3">
    <source>
        <dbReference type="Proteomes" id="UP000288805"/>
    </source>
</evidence>
<reference evidence="2 3" key="1">
    <citation type="journal article" date="2018" name="PLoS Genet.">
        <title>Population sequencing reveals clonal diversity and ancestral inbreeding in the grapevine cultivar Chardonnay.</title>
        <authorList>
            <person name="Roach M.J."/>
            <person name="Johnson D.L."/>
            <person name="Bohlmann J."/>
            <person name="van Vuuren H.J."/>
            <person name="Jones S.J."/>
            <person name="Pretorius I.S."/>
            <person name="Schmidt S.A."/>
            <person name="Borneman A.R."/>
        </authorList>
    </citation>
    <scope>NUCLEOTIDE SEQUENCE [LARGE SCALE GENOMIC DNA]</scope>
    <source>
        <strain evidence="3">cv. Chardonnay</strain>
        <tissue evidence="2">Leaf</tissue>
    </source>
</reference>
<gene>
    <name evidence="2" type="ORF">CK203_042515</name>
</gene>
<sequence>MAKTPLESMDIVSWSHSNQKRRKSTSLSHKKPKQIRVEENAKKFKGKIGAKSANQKQSKQSKNRGLRDFATSAKLALRCETISQPKRSRCGIDVSLRKRPSFAKSFRSSFLSAKIFEAANQVWHTSATSQHRTPNSQLRNGCEAIKRFQKESAPYCRLFISLLEPDTHKPPFIFSGRHFRPNFGNPKWREPEGQVFLSFKPQESPARGARFQIPFLSLRAKSSFPSIEARAAKASGEALSHQSPEPSSVPSPVPSSVPSPAPPAEPQEPQPPLPKPQNPSEIAPEAAIRRPMLTQPPIEGNLDCRARPFHSELCFDIATFQLRPELAQSFHLLRRYHMQHLLALRDFFYPRVAMDFYQSMTTKQARDPTLIHFTIDGRHGILGARHIAEALHIPYEPSHFDDFKVWTNPTELEMVHILSRELPHDHISLNSKERSPVRSSVQDV</sequence>
<feature type="compositionally biased region" description="Pro residues" evidence="1">
    <location>
        <begin position="247"/>
        <end position="277"/>
    </location>
</feature>
<organism evidence="2 3">
    <name type="scientific">Vitis vinifera</name>
    <name type="common">Grape</name>
    <dbReference type="NCBI Taxonomy" id="29760"/>
    <lineage>
        <taxon>Eukaryota</taxon>
        <taxon>Viridiplantae</taxon>
        <taxon>Streptophyta</taxon>
        <taxon>Embryophyta</taxon>
        <taxon>Tracheophyta</taxon>
        <taxon>Spermatophyta</taxon>
        <taxon>Magnoliopsida</taxon>
        <taxon>eudicotyledons</taxon>
        <taxon>Gunneridae</taxon>
        <taxon>Pentapetalae</taxon>
        <taxon>rosids</taxon>
        <taxon>Vitales</taxon>
        <taxon>Vitaceae</taxon>
        <taxon>Viteae</taxon>
        <taxon>Vitis</taxon>
    </lineage>
</organism>
<feature type="compositionally biased region" description="Basic residues" evidence="1">
    <location>
        <begin position="18"/>
        <end position="34"/>
    </location>
</feature>
<name>A0A438HF14_VITVI</name>
<feature type="region of interest" description="Disordered" evidence="1">
    <location>
        <begin position="1"/>
        <end position="66"/>
    </location>
</feature>
<dbReference type="AlphaFoldDB" id="A0A438HF14"/>
<evidence type="ECO:0000313" key="2">
    <source>
        <dbReference type="EMBL" id="RVW83052.1"/>
    </source>
</evidence>
<proteinExistence type="predicted"/>